<dbReference type="EMBL" id="SHNN01000007">
    <property type="protein sequence ID" value="MCX2983397.1"/>
    <property type="molecule type" value="Genomic_DNA"/>
</dbReference>
<dbReference type="RefSeq" id="WP_279247431.1">
    <property type="nucleotide sequence ID" value="NZ_SHNN01000007.1"/>
</dbReference>
<feature type="compositionally biased region" description="Basic residues" evidence="1">
    <location>
        <begin position="145"/>
        <end position="173"/>
    </location>
</feature>
<proteinExistence type="predicted"/>
<dbReference type="Proteomes" id="UP001143362">
    <property type="component" value="Unassembled WGS sequence"/>
</dbReference>
<organism evidence="2 3">
    <name type="scientific">Candidatus Litorirhabdus singularis</name>
    <dbReference type="NCBI Taxonomy" id="2518993"/>
    <lineage>
        <taxon>Bacteria</taxon>
        <taxon>Pseudomonadati</taxon>
        <taxon>Pseudomonadota</taxon>
        <taxon>Gammaproteobacteria</taxon>
        <taxon>Cellvibrionales</taxon>
        <taxon>Halieaceae</taxon>
        <taxon>Candidatus Litorirhabdus</taxon>
    </lineage>
</organism>
<gene>
    <name evidence="2" type="ORF">EYC98_21265</name>
</gene>
<evidence type="ECO:0000256" key="1">
    <source>
        <dbReference type="SAM" id="MobiDB-lite"/>
    </source>
</evidence>
<accession>A0ABT3TM33</accession>
<comment type="caution">
    <text evidence="2">The sequence shown here is derived from an EMBL/GenBank/DDBJ whole genome shotgun (WGS) entry which is preliminary data.</text>
</comment>
<feature type="compositionally biased region" description="Polar residues" evidence="1">
    <location>
        <begin position="8"/>
        <end position="22"/>
    </location>
</feature>
<evidence type="ECO:0000313" key="2">
    <source>
        <dbReference type="EMBL" id="MCX2983397.1"/>
    </source>
</evidence>
<reference evidence="2" key="1">
    <citation type="submission" date="2019-02" db="EMBL/GenBank/DDBJ databases">
        <authorList>
            <person name="Li S.-H."/>
        </authorList>
    </citation>
    <scope>NUCLEOTIDE SEQUENCE</scope>
    <source>
        <strain evidence="2">IMCC14734</strain>
    </source>
</reference>
<sequence>MAKKPITKTVTQSESPTPTTLKEATCKTLEGPAKLTYQIGTDDDGDVYFKITANTGGGFFSAEWVSFAGIQQAFKDWPEDKPINSMTLRPLFRGKSVNTPAFLLAALSAEGLLKPLPKRKRVHMACDPKPFLADVQQLQLQQRSSSRKKPAAKSKAKAKQKALPRKKAPAKKK</sequence>
<feature type="region of interest" description="Disordered" evidence="1">
    <location>
        <begin position="1"/>
        <end position="22"/>
    </location>
</feature>
<evidence type="ECO:0000313" key="3">
    <source>
        <dbReference type="Proteomes" id="UP001143362"/>
    </source>
</evidence>
<protein>
    <submittedName>
        <fullName evidence="2">Uncharacterized protein</fullName>
    </submittedName>
</protein>
<name>A0ABT3TM33_9GAMM</name>
<feature type="region of interest" description="Disordered" evidence="1">
    <location>
        <begin position="138"/>
        <end position="173"/>
    </location>
</feature>
<keyword evidence="3" id="KW-1185">Reference proteome</keyword>